<name>A0A067C5B0_SAPPC</name>
<dbReference type="STRING" id="695850.A0A067C5B0"/>
<dbReference type="InterPro" id="IPR050697">
    <property type="entry name" value="Adenylyl/Guanylyl_Cyclase_3/4"/>
</dbReference>
<dbReference type="InterPro" id="IPR029787">
    <property type="entry name" value="Nucleotide_cyclase"/>
</dbReference>
<evidence type="ECO:0000313" key="3">
    <source>
        <dbReference type="EMBL" id="KDO24330.1"/>
    </source>
</evidence>
<organism evidence="3 4">
    <name type="scientific">Saprolegnia parasitica (strain CBS 223.65)</name>
    <dbReference type="NCBI Taxonomy" id="695850"/>
    <lineage>
        <taxon>Eukaryota</taxon>
        <taxon>Sar</taxon>
        <taxon>Stramenopiles</taxon>
        <taxon>Oomycota</taxon>
        <taxon>Saprolegniomycetes</taxon>
        <taxon>Saprolegniales</taxon>
        <taxon>Saprolegniaceae</taxon>
        <taxon>Saprolegnia</taxon>
    </lineage>
</organism>
<proteinExistence type="predicted"/>
<dbReference type="VEuPathDB" id="FungiDB:SPRG_10405"/>
<dbReference type="Proteomes" id="UP000030745">
    <property type="component" value="Unassembled WGS sequence"/>
</dbReference>
<keyword evidence="1" id="KW-1133">Transmembrane helix</keyword>
<evidence type="ECO:0000256" key="1">
    <source>
        <dbReference type="SAM" id="Phobius"/>
    </source>
</evidence>
<reference evidence="3 4" key="1">
    <citation type="journal article" date="2013" name="PLoS Genet.">
        <title>Distinctive expansion of potential virulence genes in the genome of the oomycete fish pathogen Saprolegnia parasitica.</title>
        <authorList>
            <person name="Jiang R.H."/>
            <person name="de Bruijn I."/>
            <person name="Haas B.J."/>
            <person name="Belmonte R."/>
            <person name="Lobach L."/>
            <person name="Christie J."/>
            <person name="van den Ackerveken G."/>
            <person name="Bottin A."/>
            <person name="Bulone V."/>
            <person name="Diaz-Moreno S.M."/>
            <person name="Dumas B."/>
            <person name="Fan L."/>
            <person name="Gaulin E."/>
            <person name="Govers F."/>
            <person name="Grenville-Briggs L.J."/>
            <person name="Horner N.R."/>
            <person name="Levin J.Z."/>
            <person name="Mammella M."/>
            <person name="Meijer H.J."/>
            <person name="Morris P."/>
            <person name="Nusbaum C."/>
            <person name="Oome S."/>
            <person name="Phillips A.J."/>
            <person name="van Rooyen D."/>
            <person name="Rzeszutek E."/>
            <person name="Saraiva M."/>
            <person name="Secombes C.J."/>
            <person name="Seidl M.F."/>
            <person name="Snel B."/>
            <person name="Stassen J.H."/>
            <person name="Sykes S."/>
            <person name="Tripathy S."/>
            <person name="van den Berg H."/>
            <person name="Vega-Arreguin J.C."/>
            <person name="Wawra S."/>
            <person name="Young S.K."/>
            <person name="Zeng Q."/>
            <person name="Dieguez-Uribeondo J."/>
            <person name="Russ C."/>
            <person name="Tyler B.M."/>
            <person name="van West P."/>
        </authorList>
    </citation>
    <scope>NUCLEOTIDE SEQUENCE [LARGE SCALE GENOMIC DNA]</scope>
    <source>
        <strain evidence="3 4">CBS 223.65</strain>
    </source>
</reference>
<gene>
    <name evidence="3" type="ORF">SPRG_10405</name>
</gene>
<dbReference type="GeneID" id="24132519"/>
<dbReference type="OrthoDB" id="2021138at2759"/>
<evidence type="ECO:0000313" key="4">
    <source>
        <dbReference type="Proteomes" id="UP000030745"/>
    </source>
</evidence>
<feature type="domain" description="Guanylate cyclase" evidence="2">
    <location>
        <begin position="323"/>
        <end position="495"/>
    </location>
</feature>
<dbReference type="KEGG" id="spar:SPRG_10405"/>
<feature type="transmembrane region" description="Helical" evidence="1">
    <location>
        <begin position="263"/>
        <end position="284"/>
    </location>
</feature>
<dbReference type="OMA" id="TIVKYVW"/>
<dbReference type="Gene3D" id="3.30.70.1230">
    <property type="entry name" value="Nucleotide cyclase"/>
    <property type="match status" value="1"/>
</dbReference>
<feature type="transmembrane region" description="Helical" evidence="1">
    <location>
        <begin position="183"/>
        <end position="206"/>
    </location>
</feature>
<feature type="transmembrane region" description="Helical" evidence="1">
    <location>
        <begin position="106"/>
        <end position="132"/>
    </location>
</feature>
<feature type="transmembrane region" description="Helical" evidence="1">
    <location>
        <begin position="153"/>
        <end position="171"/>
    </location>
</feature>
<sequence>MLPVWTILGLLALLLSFACLAMALWSMHHSMKYMQSCVFRATFAYLVSRIVHAVAWSVVSIIFIDQFVGGEMSAWLYLDSYHDAGGFRLLRHDEEPNGKEDPPTEVIVMVFFGDAATVSGALWMLVLVLELIKLAKKSLDRGSFQEKWTFKRYTIANVVVVGIYTILSFAIDGPGFWTGRYVAVLITANVLQALVIATVTAGVYYLRSHSRKFESVDGQVIQSPLYLRLKRILTVYITTSLPYLIVGWFMLASDAPGDFMPRWLMGSSIVLFNVSGCVFALVLVGSQECFNTCLGPSDETRLTITQASQNMDAPMEHPVFVNTDIESSSLLWGQLGQTMHDAQELHDNLLRSLLVKHNGYEITTCGDAFQLAFHCIPDAVAYCLDVQLELMNQPWPVEFVDSGLPGSLTVSIRTKHVPLTKPKHQYLFHGIRVRMGIHAASEAEGQLFHQVHPVTHRTTYVGLSELIGREVSDVGHGGQIVVTAPIAKWLETEASKNSRWAQNHPFAVQDMGVYRITDLKIDLGIAEVVPAALRDRSAHFGSIANVQSRMSYEPSESMRYGLVRSPREVAIFV</sequence>
<keyword evidence="1" id="KW-0812">Transmembrane</keyword>
<dbReference type="InterPro" id="IPR001054">
    <property type="entry name" value="A/G_cyclase"/>
</dbReference>
<dbReference type="PANTHER" id="PTHR43081">
    <property type="entry name" value="ADENYLATE CYCLASE, TERMINAL-DIFFERENTIATION SPECIFIC-RELATED"/>
    <property type="match status" value="1"/>
</dbReference>
<dbReference type="Pfam" id="PF00211">
    <property type="entry name" value="Guanylate_cyc"/>
    <property type="match status" value="1"/>
</dbReference>
<accession>A0A067C5B0</accession>
<dbReference type="GO" id="GO:0035556">
    <property type="term" value="P:intracellular signal transduction"/>
    <property type="evidence" value="ECO:0007669"/>
    <property type="project" value="InterPro"/>
</dbReference>
<dbReference type="GO" id="GO:0009190">
    <property type="term" value="P:cyclic nucleotide biosynthetic process"/>
    <property type="evidence" value="ECO:0007669"/>
    <property type="project" value="InterPro"/>
</dbReference>
<dbReference type="EMBL" id="KK583243">
    <property type="protein sequence ID" value="KDO24330.1"/>
    <property type="molecule type" value="Genomic_DNA"/>
</dbReference>
<protein>
    <recommendedName>
        <fullName evidence="2">Guanylate cyclase domain-containing protein</fullName>
    </recommendedName>
</protein>
<feature type="transmembrane region" description="Helical" evidence="1">
    <location>
        <begin position="232"/>
        <end position="251"/>
    </location>
</feature>
<feature type="transmembrane region" description="Helical" evidence="1">
    <location>
        <begin position="37"/>
        <end position="64"/>
    </location>
</feature>
<dbReference type="AlphaFoldDB" id="A0A067C5B0"/>
<keyword evidence="1" id="KW-0472">Membrane</keyword>
<dbReference type="RefSeq" id="XP_012204927.1">
    <property type="nucleotide sequence ID" value="XM_012349537.1"/>
</dbReference>
<feature type="transmembrane region" description="Helical" evidence="1">
    <location>
        <begin position="6"/>
        <end position="25"/>
    </location>
</feature>
<dbReference type="SUPFAM" id="SSF55073">
    <property type="entry name" value="Nucleotide cyclase"/>
    <property type="match status" value="1"/>
</dbReference>
<dbReference type="PANTHER" id="PTHR43081:SF1">
    <property type="entry name" value="ADENYLATE CYCLASE, TERMINAL-DIFFERENTIATION SPECIFIC"/>
    <property type="match status" value="1"/>
</dbReference>
<keyword evidence="4" id="KW-1185">Reference proteome</keyword>
<evidence type="ECO:0000259" key="2">
    <source>
        <dbReference type="Pfam" id="PF00211"/>
    </source>
</evidence>